<keyword evidence="7" id="KW-0812">Transmembrane</keyword>
<protein>
    <recommendedName>
        <fullName evidence="6">NAD(P)(+)--arginine ADP-ribosyltransferase</fullName>
        <ecNumber evidence="6">2.4.2.31</ecNumber>
    </recommendedName>
    <alternativeName>
        <fullName evidence="6">Mono(ADP-ribosyl)transferase</fullName>
    </alternativeName>
</protein>
<dbReference type="EMBL" id="CAJNOR010005431">
    <property type="protein sequence ID" value="CAF1562135.1"/>
    <property type="molecule type" value="Genomic_DNA"/>
</dbReference>
<gene>
    <name evidence="8" type="ORF">XAT740_LOCUS43708</name>
</gene>
<sequence length="461" mass="51955">IDEFQYSYIPETAIKWYTKDSFLYRLVNKVLRSLDMEQIIIFRPFIRDLCKQLQTLHEQNQSDTPLTVFRGHADMTVKQFATIERNVGSLISFNGFLSTTKDFDVALVYAGISSAQKRSVVFEIRTNYKSTNVVFADVAAYSEIPEEVLFSLCSVFKIDSIQNDEQNELSKVILSTPNEDPVAIPEQRNNRLPFLYQYSQKTYIIRICAVILFTMIIALGVLFGVILQFQNHNGRSYECVGANCADVSTTAGADCIPVGWNYKGDLITTDRPYVHLTVDHDSNVYVAHRKGKSLDKWSPQAGDIFMLATPSGVVYKWTVNSSSAILVVDGNKIDSVRYPTTNIVAFAVYEPDNTIYLLDRGTRSWKSSNGSLVSVGYDFNRILKYSNGSELGETIIDGIPLHMFSHTKAVDVDAYTIAVDKTGYVISGELHRVSIWSPDGKFHSTVMNKYRIHESFAEPTT</sequence>
<proteinExistence type="inferred from homology"/>
<evidence type="ECO:0000313" key="9">
    <source>
        <dbReference type="Proteomes" id="UP000663828"/>
    </source>
</evidence>
<keyword evidence="3 6" id="KW-0808">Transferase</keyword>
<organism evidence="8 9">
    <name type="scientific">Adineta ricciae</name>
    <name type="common">Rotifer</name>
    <dbReference type="NCBI Taxonomy" id="249248"/>
    <lineage>
        <taxon>Eukaryota</taxon>
        <taxon>Metazoa</taxon>
        <taxon>Spiralia</taxon>
        <taxon>Gnathifera</taxon>
        <taxon>Rotifera</taxon>
        <taxon>Eurotatoria</taxon>
        <taxon>Bdelloidea</taxon>
        <taxon>Adinetida</taxon>
        <taxon>Adinetidae</taxon>
        <taxon>Adineta</taxon>
    </lineage>
</organism>
<dbReference type="Pfam" id="PF01129">
    <property type="entry name" value="ART"/>
    <property type="match status" value="1"/>
</dbReference>
<evidence type="ECO:0000256" key="4">
    <source>
        <dbReference type="ARBA" id="ARBA00022695"/>
    </source>
</evidence>
<dbReference type="AlphaFoldDB" id="A0A815XT61"/>
<evidence type="ECO:0000256" key="3">
    <source>
        <dbReference type="ARBA" id="ARBA00022679"/>
    </source>
</evidence>
<evidence type="ECO:0000256" key="5">
    <source>
        <dbReference type="ARBA" id="ARBA00047597"/>
    </source>
</evidence>
<feature type="transmembrane region" description="Helical" evidence="7">
    <location>
        <begin position="203"/>
        <end position="227"/>
    </location>
</feature>
<keyword evidence="6" id="KW-0521">NADP</keyword>
<accession>A0A815XT61</accession>
<dbReference type="Gene3D" id="2.120.10.30">
    <property type="entry name" value="TolB, C-terminal domain"/>
    <property type="match status" value="1"/>
</dbReference>
<keyword evidence="6" id="KW-0520">NAD</keyword>
<keyword evidence="2 6" id="KW-0328">Glycosyltransferase</keyword>
<reference evidence="8" key="1">
    <citation type="submission" date="2021-02" db="EMBL/GenBank/DDBJ databases">
        <authorList>
            <person name="Nowell W R."/>
        </authorList>
    </citation>
    <scope>NUCLEOTIDE SEQUENCE</scope>
</reference>
<dbReference type="InterPro" id="IPR000768">
    <property type="entry name" value="ART"/>
</dbReference>
<comment type="similarity">
    <text evidence="1 6">Belongs to the Arg-specific ADP-ribosyltransferase family.</text>
</comment>
<dbReference type="Gene3D" id="3.90.176.10">
    <property type="entry name" value="Toxin ADP-ribosyltransferase, Chain A, domain 1"/>
    <property type="match status" value="1"/>
</dbReference>
<dbReference type="GO" id="GO:0016779">
    <property type="term" value="F:nucleotidyltransferase activity"/>
    <property type="evidence" value="ECO:0007669"/>
    <property type="project" value="UniProtKB-KW"/>
</dbReference>
<comment type="catalytic activity">
    <reaction evidence="5 6">
        <text>L-arginyl-[protein] + NAD(+) = N(omega)-(ADP-D-ribosyl)-L-arginyl-[protein] + nicotinamide + H(+)</text>
        <dbReference type="Rhea" id="RHEA:19149"/>
        <dbReference type="Rhea" id="RHEA-COMP:10532"/>
        <dbReference type="Rhea" id="RHEA-COMP:15087"/>
        <dbReference type="ChEBI" id="CHEBI:15378"/>
        <dbReference type="ChEBI" id="CHEBI:17154"/>
        <dbReference type="ChEBI" id="CHEBI:29965"/>
        <dbReference type="ChEBI" id="CHEBI:57540"/>
        <dbReference type="ChEBI" id="CHEBI:142554"/>
        <dbReference type="EC" id="2.4.2.31"/>
    </reaction>
</comment>
<dbReference type="PROSITE" id="PS51996">
    <property type="entry name" value="TR_MART"/>
    <property type="match status" value="1"/>
</dbReference>
<evidence type="ECO:0000256" key="2">
    <source>
        <dbReference type="ARBA" id="ARBA00022676"/>
    </source>
</evidence>
<dbReference type="Proteomes" id="UP000663828">
    <property type="component" value="Unassembled WGS sequence"/>
</dbReference>
<dbReference type="GO" id="GO:0106274">
    <property type="term" value="F:NAD+-protein-arginine ADP-ribosyltransferase activity"/>
    <property type="evidence" value="ECO:0007669"/>
    <property type="project" value="UniProtKB-EC"/>
</dbReference>
<name>A0A815XT61_ADIRI</name>
<feature type="non-terminal residue" evidence="8">
    <location>
        <position position="1"/>
    </location>
</feature>
<dbReference type="InterPro" id="IPR011042">
    <property type="entry name" value="6-blade_b-propeller_TolB-like"/>
</dbReference>
<keyword evidence="4" id="KW-0548">Nucleotidyltransferase</keyword>
<evidence type="ECO:0000313" key="8">
    <source>
        <dbReference type="EMBL" id="CAF1562135.1"/>
    </source>
</evidence>
<keyword evidence="7" id="KW-1133">Transmembrane helix</keyword>
<evidence type="ECO:0000256" key="6">
    <source>
        <dbReference type="RuleBase" id="RU361228"/>
    </source>
</evidence>
<comment type="caution">
    <text evidence="8">The sequence shown here is derived from an EMBL/GenBank/DDBJ whole genome shotgun (WGS) entry which is preliminary data.</text>
</comment>
<evidence type="ECO:0000256" key="7">
    <source>
        <dbReference type="SAM" id="Phobius"/>
    </source>
</evidence>
<dbReference type="SUPFAM" id="SSF101898">
    <property type="entry name" value="NHL repeat"/>
    <property type="match status" value="1"/>
</dbReference>
<dbReference type="SUPFAM" id="SSF56399">
    <property type="entry name" value="ADP-ribosylation"/>
    <property type="match status" value="1"/>
</dbReference>
<keyword evidence="9" id="KW-1185">Reference proteome</keyword>
<dbReference type="EC" id="2.4.2.31" evidence="6"/>
<evidence type="ECO:0000256" key="1">
    <source>
        <dbReference type="ARBA" id="ARBA00009558"/>
    </source>
</evidence>
<keyword evidence="7" id="KW-0472">Membrane</keyword>